<feature type="coiled-coil region" evidence="1">
    <location>
        <begin position="41"/>
        <end position="87"/>
    </location>
</feature>
<feature type="compositionally biased region" description="Basic residues" evidence="2">
    <location>
        <begin position="7"/>
        <end position="16"/>
    </location>
</feature>
<organism evidence="3">
    <name type="scientific">viral metagenome</name>
    <dbReference type="NCBI Taxonomy" id="1070528"/>
    <lineage>
        <taxon>unclassified sequences</taxon>
        <taxon>metagenomes</taxon>
        <taxon>organismal metagenomes</taxon>
    </lineage>
</organism>
<dbReference type="AlphaFoldDB" id="A0A6C0JBV7"/>
<dbReference type="Pfam" id="PF04947">
    <property type="entry name" value="Pox_VLTF3"/>
    <property type="match status" value="1"/>
</dbReference>
<proteinExistence type="predicted"/>
<keyword evidence="1" id="KW-0175">Coiled coil</keyword>
<evidence type="ECO:0000256" key="1">
    <source>
        <dbReference type="SAM" id="Coils"/>
    </source>
</evidence>
<accession>A0A6C0JBV7</accession>
<dbReference type="GO" id="GO:0046782">
    <property type="term" value="P:regulation of viral transcription"/>
    <property type="evidence" value="ECO:0007669"/>
    <property type="project" value="InterPro"/>
</dbReference>
<name>A0A6C0JBV7_9ZZZZ</name>
<sequence>MPNFKPKANKKIKMKKNANVTLDSKHNEKMKEFENITSKKIPNLQKRKKKLQQKLKTTTNIEDVLNIRDEIKEIAKTIVNLKTLKKEYLLENSELIFEYFEKKKKTSEGIDIDKKKILHSFFNPNKQVSTKTTDETNINKYFINLNEGHLNINNYMVNHEICEYCGGEWILVDYKGLIICNNCGTQKQFLVEHEKPSYKEPPKEVCFYAYKRINHFREILAQFQAKETTQIPEEVLINIRLQIKKERITIKQMTNKKAKDILKKLGYNKYYEHIPFIKDKLGIRPPTMSPELEDKLCNLFMEIQMPYAKHCPDDRVNFLNYYYVLYKMCELLDEKLFLPFFPMLKDPVKRIEQDEIWKKICKELEWEFVSTI</sequence>
<reference evidence="3" key="1">
    <citation type="journal article" date="2020" name="Nature">
        <title>Giant virus diversity and host interactions through global metagenomics.</title>
        <authorList>
            <person name="Schulz F."/>
            <person name="Roux S."/>
            <person name="Paez-Espino D."/>
            <person name="Jungbluth S."/>
            <person name="Walsh D.A."/>
            <person name="Denef V.J."/>
            <person name="McMahon K.D."/>
            <person name="Konstantinidis K.T."/>
            <person name="Eloe-Fadrosh E.A."/>
            <person name="Kyrpides N.C."/>
            <person name="Woyke T."/>
        </authorList>
    </citation>
    <scope>NUCLEOTIDE SEQUENCE</scope>
    <source>
        <strain evidence="3">GVMAG-M-3300025880-75</strain>
    </source>
</reference>
<evidence type="ECO:0000313" key="3">
    <source>
        <dbReference type="EMBL" id="QHU02176.1"/>
    </source>
</evidence>
<evidence type="ECO:0000256" key="2">
    <source>
        <dbReference type="SAM" id="MobiDB-lite"/>
    </source>
</evidence>
<dbReference type="InterPro" id="IPR007031">
    <property type="entry name" value="Poxvirus_VLTF3"/>
</dbReference>
<dbReference type="EMBL" id="MN740355">
    <property type="protein sequence ID" value="QHU02176.1"/>
    <property type="molecule type" value="Genomic_DNA"/>
</dbReference>
<feature type="region of interest" description="Disordered" evidence="2">
    <location>
        <begin position="1"/>
        <end position="26"/>
    </location>
</feature>
<protein>
    <submittedName>
        <fullName evidence="3">Uncharacterized protein</fullName>
    </submittedName>
</protein>